<dbReference type="VEuPathDB" id="CryptoDB:Cvel_13446"/>
<sequence>MCSRPSQLREDPGTSQRSRSWIEGLKDRIQVMLWSAQGGRRHTRPGMSTKTSRARKKLLLLVGDAGKLVTVKMSDYGFQGQEGFKDRERDEVQRRRTQRLEQQIFWSFCEKALDISGRTLKRAIYGTPVRSISSKALFVFPSALFAPADPPRPPRSTLPSPLKAHKQRRGGTDCFVLCMYVLVGGILRRSPWCLCPLLDAYDGEGEESFISGGGRLSISSKALFAFPSILFAPAAREVDASTPQGGASVPLAGSAAASSSVAAPVTQPAGPAIAAAVSDCV</sequence>
<organism evidence="1">
    <name type="scientific">Chromera velia CCMP2878</name>
    <dbReference type="NCBI Taxonomy" id="1169474"/>
    <lineage>
        <taxon>Eukaryota</taxon>
        <taxon>Sar</taxon>
        <taxon>Alveolata</taxon>
        <taxon>Colpodellida</taxon>
        <taxon>Chromeraceae</taxon>
        <taxon>Chromera</taxon>
    </lineage>
</organism>
<dbReference type="EMBL" id="CDMZ01005864">
    <property type="protein sequence ID" value="CEM55308.1"/>
    <property type="molecule type" value="Genomic_DNA"/>
</dbReference>
<reference evidence="1" key="1">
    <citation type="submission" date="2014-11" db="EMBL/GenBank/DDBJ databases">
        <authorList>
            <person name="Otto D Thomas"/>
            <person name="Naeem Raeece"/>
        </authorList>
    </citation>
    <scope>NUCLEOTIDE SEQUENCE</scope>
</reference>
<dbReference type="AlphaFoldDB" id="A0A0G4IDH2"/>
<accession>A0A0G4IDH2</accession>
<protein>
    <submittedName>
        <fullName evidence="1">Uncharacterized protein</fullName>
    </submittedName>
</protein>
<evidence type="ECO:0000313" key="1">
    <source>
        <dbReference type="EMBL" id="CEM55308.1"/>
    </source>
</evidence>
<proteinExistence type="predicted"/>
<gene>
    <name evidence="1" type="ORF">Cvel_13446</name>
</gene>
<name>A0A0G4IDH2_9ALVE</name>